<evidence type="ECO:0000256" key="1">
    <source>
        <dbReference type="SAM" id="SignalP"/>
    </source>
</evidence>
<reference evidence="2" key="1">
    <citation type="submission" date="2014-05" db="EMBL/GenBank/DDBJ databases">
        <authorList>
            <person name="Chronopoulou M."/>
        </authorList>
    </citation>
    <scope>NUCLEOTIDE SEQUENCE</scope>
    <source>
        <tissue evidence="2">Whole organism</tissue>
    </source>
</reference>
<feature type="chain" id="PRO_5005489068" evidence="1">
    <location>
        <begin position="23"/>
        <end position="145"/>
    </location>
</feature>
<protein>
    <submittedName>
        <fullName evidence="2">Uncharacterized protein</fullName>
    </submittedName>
</protein>
<feature type="signal peptide" evidence="1">
    <location>
        <begin position="1"/>
        <end position="22"/>
    </location>
</feature>
<dbReference type="EMBL" id="HACA01026694">
    <property type="protein sequence ID" value="CDW44055.1"/>
    <property type="molecule type" value="Transcribed_RNA"/>
</dbReference>
<name>A0A0K2V166_LEPSM</name>
<accession>A0A0K2V166</accession>
<evidence type="ECO:0000313" key="2">
    <source>
        <dbReference type="EMBL" id="CDW44055.1"/>
    </source>
</evidence>
<dbReference type="AlphaFoldDB" id="A0A0K2V166"/>
<dbReference type="OrthoDB" id="10366169at2759"/>
<sequence>MKSIILSYLLVCAISYISLSEAQTVLKAAAPANNVRDCFCQCSSLSFRDKNNRVNGNCRTTFNGGQWCYITDEAARNGDCPDSNPSTRFPGKKWSYFSCATPSTRQCVLDAVRNGGCFPQVFDTKINVKSAFKPSKTPSSDPNSP</sequence>
<organism evidence="2">
    <name type="scientific">Lepeophtheirus salmonis</name>
    <name type="common">Salmon louse</name>
    <name type="synonym">Caligus salmonis</name>
    <dbReference type="NCBI Taxonomy" id="72036"/>
    <lineage>
        <taxon>Eukaryota</taxon>
        <taxon>Metazoa</taxon>
        <taxon>Ecdysozoa</taxon>
        <taxon>Arthropoda</taxon>
        <taxon>Crustacea</taxon>
        <taxon>Multicrustacea</taxon>
        <taxon>Hexanauplia</taxon>
        <taxon>Copepoda</taxon>
        <taxon>Siphonostomatoida</taxon>
        <taxon>Caligidae</taxon>
        <taxon>Lepeophtheirus</taxon>
    </lineage>
</organism>
<keyword evidence="1" id="KW-0732">Signal</keyword>
<proteinExistence type="predicted"/>